<keyword evidence="5" id="KW-1185">Reference proteome</keyword>
<dbReference type="OrthoDB" id="6313555at2"/>
<dbReference type="GO" id="GO:0004672">
    <property type="term" value="F:protein kinase activity"/>
    <property type="evidence" value="ECO:0007669"/>
    <property type="project" value="UniProtKB-ARBA"/>
</dbReference>
<dbReference type="Pfam" id="PF01627">
    <property type="entry name" value="Hpt"/>
    <property type="match status" value="1"/>
</dbReference>
<accession>A0A4Q7ZCC9</accession>
<evidence type="ECO:0000256" key="2">
    <source>
        <dbReference type="PROSITE-ProRule" id="PRU00110"/>
    </source>
</evidence>
<evidence type="ECO:0000313" key="4">
    <source>
        <dbReference type="EMBL" id="RZU47625.1"/>
    </source>
</evidence>
<dbReference type="EMBL" id="SHKX01000010">
    <property type="protein sequence ID" value="RZU47625.1"/>
    <property type="molecule type" value="Genomic_DNA"/>
</dbReference>
<dbReference type="PROSITE" id="PS50894">
    <property type="entry name" value="HPT"/>
    <property type="match status" value="1"/>
</dbReference>
<evidence type="ECO:0000313" key="5">
    <source>
        <dbReference type="Proteomes" id="UP000292423"/>
    </source>
</evidence>
<organism evidence="4 5">
    <name type="scientific">Fluviicoccus keumensis</name>
    <dbReference type="NCBI Taxonomy" id="1435465"/>
    <lineage>
        <taxon>Bacteria</taxon>
        <taxon>Pseudomonadati</taxon>
        <taxon>Pseudomonadota</taxon>
        <taxon>Gammaproteobacteria</taxon>
        <taxon>Moraxellales</taxon>
        <taxon>Moraxellaceae</taxon>
        <taxon>Fluviicoccus</taxon>
    </lineage>
</organism>
<dbReference type="SUPFAM" id="SSF47226">
    <property type="entry name" value="Histidine-containing phosphotransfer domain, HPT domain"/>
    <property type="match status" value="1"/>
</dbReference>
<reference evidence="4 5" key="1">
    <citation type="submission" date="2019-02" db="EMBL/GenBank/DDBJ databases">
        <title>Genomic Encyclopedia of Type Strains, Phase IV (KMG-IV): sequencing the most valuable type-strain genomes for metagenomic binning, comparative biology and taxonomic classification.</title>
        <authorList>
            <person name="Goeker M."/>
        </authorList>
    </citation>
    <scope>NUCLEOTIDE SEQUENCE [LARGE SCALE GENOMIC DNA]</scope>
    <source>
        <strain evidence="4 5">DSM 105135</strain>
    </source>
</reference>
<dbReference type="GO" id="GO:0000160">
    <property type="term" value="P:phosphorelay signal transduction system"/>
    <property type="evidence" value="ECO:0007669"/>
    <property type="project" value="UniProtKB-KW"/>
</dbReference>
<dbReference type="Gene3D" id="1.20.120.160">
    <property type="entry name" value="HPT domain"/>
    <property type="match status" value="1"/>
</dbReference>
<dbReference type="AlphaFoldDB" id="A0A4Q7ZCC9"/>
<dbReference type="RefSeq" id="WP_130410849.1">
    <property type="nucleotide sequence ID" value="NZ_SHKX01000010.1"/>
</dbReference>
<evidence type="ECO:0000256" key="1">
    <source>
        <dbReference type="ARBA" id="ARBA00023012"/>
    </source>
</evidence>
<sequence>MQDDKKKAGADEVLDIMVLTSIGGNSGLASPLVKRLLALFRQEASKLVHGIEYALTTEDQEALLRQSHTLKSSSASIGAQRLSQVARHIEQFARQSELAEVGALTGDLRMEFARLLVALDAIESQLATVSTDQH</sequence>
<keyword evidence="2" id="KW-0597">Phosphoprotein</keyword>
<feature type="modified residue" description="Phosphohistidine" evidence="2">
    <location>
        <position position="68"/>
    </location>
</feature>
<feature type="domain" description="HPt" evidence="3">
    <location>
        <begin position="29"/>
        <end position="129"/>
    </location>
</feature>
<dbReference type="InterPro" id="IPR008207">
    <property type="entry name" value="Sig_transdc_His_kin_Hpt_dom"/>
</dbReference>
<keyword evidence="1" id="KW-0902">Two-component regulatory system</keyword>
<gene>
    <name evidence="4" type="ORF">EV700_0592</name>
</gene>
<evidence type="ECO:0000259" key="3">
    <source>
        <dbReference type="PROSITE" id="PS50894"/>
    </source>
</evidence>
<protein>
    <submittedName>
        <fullName evidence="4">HPt (Histidine-containing phosphotransfer) domain-containing protein</fullName>
    </submittedName>
</protein>
<comment type="caution">
    <text evidence="4">The sequence shown here is derived from an EMBL/GenBank/DDBJ whole genome shotgun (WGS) entry which is preliminary data.</text>
</comment>
<dbReference type="Proteomes" id="UP000292423">
    <property type="component" value="Unassembled WGS sequence"/>
</dbReference>
<proteinExistence type="predicted"/>
<name>A0A4Q7ZCC9_9GAMM</name>
<dbReference type="SMART" id="SM00073">
    <property type="entry name" value="HPT"/>
    <property type="match status" value="1"/>
</dbReference>
<dbReference type="InterPro" id="IPR036641">
    <property type="entry name" value="HPT_dom_sf"/>
</dbReference>